<gene>
    <name evidence="1" type="ORF">SHEWBE_3177</name>
</gene>
<sequence length="40" mass="4828">MNSHFDAVTKEKFKQTFNALETTYQVTNEVLSKWQCLWLF</sequence>
<proteinExistence type="predicted"/>
<dbReference type="KEGG" id="sbk:SHEWBE_3177"/>
<protein>
    <submittedName>
        <fullName evidence="1">Uncharacterized protein</fullName>
    </submittedName>
</protein>
<dbReference type="Proteomes" id="UP000250123">
    <property type="component" value="Chromosome SHEWBE"/>
</dbReference>
<reference evidence="2" key="1">
    <citation type="submission" date="2018-06" db="EMBL/GenBank/DDBJ databases">
        <authorList>
            <person name="Cea G.-C."/>
            <person name="William W."/>
        </authorList>
    </citation>
    <scope>NUCLEOTIDE SEQUENCE [LARGE SCALE GENOMIC DNA]</scope>
    <source>
        <strain evidence="2">DB21MT-2</strain>
    </source>
</reference>
<dbReference type="AlphaFoldDB" id="A0A330M806"/>
<dbReference type="EMBL" id="LS483452">
    <property type="protein sequence ID" value="SQH77140.1"/>
    <property type="molecule type" value="Genomic_DNA"/>
</dbReference>
<accession>A0A330M806</accession>
<evidence type="ECO:0000313" key="2">
    <source>
        <dbReference type="Proteomes" id="UP000250123"/>
    </source>
</evidence>
<evidence type="ECO:0000313" key="1">
    <source>
        <dbReference type="EMBL" id="SQH77140.1"/>
    </source>
</evidence>
<organism evidence="1 2">
    <name type="scientific">Shewanella benthica</name>
    <dbReference type="NCBI Taxonomy" id="43661"/>
    <lineage>
        <taxon>Bacteria</taxon>
        <taxon>Pseudomonadati</taxon>
        <taxon>Pseudomonadota</taxon>
        <taxon>Gammaproteobacteria</taxon>
        <taxon>Alteromonadales</taxon>
        <taxon>Shewanellaceae</taxon>
        <taxon>Shewanella</taxon>
    </lineage>
</organism>
<name>A0A330M806_9GAMM</name>